<dbReference type="AlphaFoldDB" id="A0A174PI58"/>
<sequence length="208" mass="23663">MMKSYIAIQSTLFNGVIDLVGYTDMQGNIRLTHTSIYAYMSRTFPQMSMEFDVRSTDVNHAVVVCRLRSKIFDGSVRTVTEIGETSASLLPDKFKGYPVQVAQYIAFDRAAIKYLGLPSNTYSTFEPPYFTENAIRIPDPANYVLGFGIFRNRTVQQAFEEAKYNEASHATMNLYLHIDPATEKDPVKREGLYAIQQYLALYRSRGCQ</sequence>
<protein>
    <submittedName>
        <fullName evidence="1">Uncharacterized protein</fullName>
    </submittedName>
</protein>
<evidence type="ECO:0000313" key="2">
    <source>
        <dbReference type="Proteomes" id="UP000095762"/>
    </source>
</evidence>
<organism evidence="1 2">
    <name type="scientific">Blautia obeum</name>
    <dbReference type="NCBI Taxonomy" id="40520"/>
    <lineage>
        <taxon>Bacteria</taxon>
        <taxon>Bacillati</taxon>
        <taxon>Bacillota</taxon>
        <taxon>Clostridia</taxon>
        <taxon>Lachnospirales</taxon>
        <taxon>Lachnospiraceae</taxon>
        <taxon>Blautia</taxon>
    </lineage>
</organism>
<dbReference type="EMBL" id="CZBP01000001">
    <property type="protein sequence ID" value="CUP60702.1"/>
    <property type="molecule type" value="Genomic_DNA"/>
</dbReference>
<name>A0A174PI58_9FIRM</name>
<reference evidence="1 2" key="1">
    <citation type="submission" date="2015-09" db="EMBL/GenBank/DDBJ databases">
        <authorList>
            <consortium name="Pathogen Informatics"/>
        </authorList>
    </citation>
    <scope>NUCLEOTIDE SEQUENCE [LARGE SCALE GENOMIC DNA]</scope>
    <source>
        <strain evidence="1 2">2789STDY5834957</strain>
    </source>
</reference>
<evidence type="ECO:0000313" key="1">
    <source>
        <dbReference type="EMBL" id="CUP60702.1"/>
    </source>
</evidence>
<dbReference type="Proteomes" id="UP000095762">
    <property type="component" value="Unassembled WGS sequence"/>
</dbReference>
<accession>A0A174PI58</accession>
<dbReference type="RefSeq" id="WP_155513362.1">
    <property type="nucleotide sequence ID" value="NZ_CZBP01000001.1"/>
</dbReference>
<proteinExistence type="predicted"/>
<gene>
    <name evidence="1" type="ORF">ERS852569_00150</name>
</gene>